<name>A0A7J7NV16_9MAGN</name>
<dbReference type="EMBL" id="JACGCM010000552">
    <property type="protein sequence ID" value="KAF6171016.1"/>
    <property type="molecule type" value="Genomic_DNA"/>
</dbReference>
<keyword evidence="1" id="KW-1133">Transmembrane helix</keyword>
<dbReference type="Proteomes" id="UP000541444">
    <property type="component" value="Unassembled WGS sequence"/>
</dbReference>
<gene>
    <name evidence="2" type="ORF">GIB67_028577</name>
</gene>
<protein>
    <submittedName>
        <fullName evidence="2">Uncharacterized protein</fullName>
    </submittedName>
</protein>
<comment type="caution">
    <text evidence="2">The sequence shown here is derived from an EMBL/GenBank/DDBJ whole genome shotgun (WGS) entry which is preliminary data.</text>
</comment>
<accession>A0A7J7NV16</accession>
<evidence type="ECO:0000313" key="3">
    <source>
        <dbReference type="Proteomes" id="UP000541444"/>
    </source>
</evidence>
<sequence length="77" mass="9324">MSIYLSTAMFICYVHLFFHCYVHLPVHLLCPLLCLLLDLYIHLSILWECRHLSNRSIYILYIVLNIIRSTMTKYYRV</sequence>
<feature type="transmembrane region" description="Helical" evidence="1">
    <location>
        <begin position="26"/>
        <end position="46"/>
    </location>
</feature>
<reference evidence="2 3" key="1">
    <citation type="journal article" date="2020" name="IScience">
        <title>Genome Sequencing of the Endangered Kingdonia uniflora (Circaeasteraceae, Ranunculales) Reveals Potential Mechanisms of Evolutionary Specialization.</title>
        <authorList>
            <person name="Sun Y."/>
            <person name="Deng T."/>
            <person name="Zhang A."/>
            <person name="Moore M.J."/>
            <person name="Landis J.B."/>
            <person name="Lin N."/>
            <person name="Zhang H."/>
            <person name="Zhang X."/>
            <person name="Huang J."/>
            <person name="Zhang X."/>
            <person name="Sun H."/>
            <person name="Wang H."/>
        </authorList>
    </citation>
    <scope>NUCLEOTIDE SEQUENCE [LARGE SCALE GENOMIC DNA]</scope>
    <source>
        <strain evidence="2">TB1705</strain>
        <tissue evidence="2">Leaf</tissue>
    </source>
</reference>
<dbReference type="AlphaFoldDB" id="A0A7J7NV16"/>
<proteinExistence type="predicted"/>
<evidence type="ECO:0000313" key="2">
    <source>
        <dbReference type="EMBL" id="KAF6171016.1"/>
    </source>
</evidence>
<keyword evidence="3" id="KW-1185">Reference proteome</keyword>
<evidence type="ECO:0000256" key="1">
    <source>
        <dbReference type="SAM" id="Phobius"/>
    </source>
</evidence>
<keyword evidence="1" id="KW-0812">Transmembrane</keyword>
<keyword evidence="1" id="KW-0472">Membrane</keyword>
<organism evidence="2 3">
    <name type="scientific">Kingdonia uniflora</name>
    <dbReference type="NCBI Taxonomy" id="39325"/>
    <lineage>
        <taxon>Eukaryota</taxon>
        <taxon>Viridiplantae</taxon>
        <taxon>Streptophyta</taxon>
        <taxon>Embryophyta</taxon>
        <taxon>Tracheophyta</taxon>
        <taxon>Spermatophyta</taxon>
        <taxon>Magnoliopsida</taxon>
        <taxon>Ranunculales</taxon>
        <taxon>Circaeasteraceae</taxon>
        <taxon>Kingdonia</taxon>
    </lineage>
</organism>